<feature type="transmembrane region" description="Helical" evidence="1">
    <location>
        <begin position="53"/>
        <end position="76"/>
    </location>
</feature>
<dbReference type="AlphaFoldDB" id="A0A228HMB3"/>
<gene>
    <name evidence="5" type="ORF">CFB84_42685</name>
</gene>
<dbReference type="EMBL" id="NKFA01000046">
    <property type="protein sequence ID" value="OXI31032.1"/>
    <property type="molecule type" value="Genomic_DNA"/>
</dbReference>
<dbReference type="PANTHER" id="PTHR36153">
    <property type="entry name" value="INNER MEMBRANE PROTEIN-RELATED"/>
    <property type="match status" value="1"/>
</dbReference>
<feature type="domain" description="Type VI secretion system component TssM1 N-terminal" evidence="4">
    <location>
        <begin position="233"/>
        <end position="484"/>
    </location>
</feature>
<comment type="caution">
    <text evidence="5">The sequence shown here is derived from an EMBL/GenBank/DDBJ whole genome shotgun (WGS) entry which is preliminary data.</text>
</comment>
<dbReference type="Pfam" id="PF06744">
    <property type="entry name" value="IcmF_C"/>
    <property type="match status" value="1"/>
</dbReference>
<evidence type="ECO:0000259" key="2">
    <source>
        <dbReference type="Pfam" id="PF06744"/>
    </source>
</evidence>
<accession>A0A228HMB3</accession>
<dbReference type="Pfam" id="PF14331">
    <property type="entry name" value="IcmF-related_N"/>
    <property type="match status" value="1"/>
</dbReference>
<dbReference type="InterPro" id="IPR010623">
    <property type="entry name" value="IcmF_C"/>
</dbReference>
<dbReference type="PANTHER" id="PTHR36153:SF5">
    <property type="entry name" value="EXPORTED PROTEIN"/>
    <property type="match status" value="1"/>
</dbReference>
<dbReference type="NCBIfam" id="TIGR03348">
    <property type="entry name" value="VI_IcmF"/>
    <property type="match status" value="1"/>
</dbReference>
<dbReference type="InterPro" id="IPR009612">
    <property type="entry name" value="IcmF-rel"/>
</dbReference>
<reference evidence="6" key="1">
    <citation type="submission" date="2017-06" db="EMBL/GenBank/DDBJ databases">
        <authorList>
            <person name="LiPuma J."/>
            <person name="Spilker T."/>
        </authorList>
    </citation>
    <scope>NUCLEOTIDE SEQUENCE [LARGE SCALE GENOMIC DNA]</scope>
    <source>
        <strain evidence="6">AU17325</strain>
    </source>
</reference>
<reference evidence="5 6" key="2">
    <citation type="submission" date="2017-08" db="EMBL/GenBank/DDBJ databases">
        <title>WGS of novel Burkholderia cepaca complex species.</title>
        <authorList>
            <person name="Lipuma J."/>
            <person name="Spilker T."/>
        </authorList>
    </citation>
    <scope>NUCLEOTIDE SEQUENCE [LARGE SCALE GENOMIC DNA]</scope>
    <source>
        <strain evidence="5 6">AU17325</strain>
    </source>
</reference>
<dbReference type="InterPro" id="IPR025743">
    <property type="entry name" value="TssM1_N"/>
</dbReference>
<feature type="transmembrane region" description="Helical" evidence="1">
    <location>
        <begin position="21"/>
        <end position="41"/>
    </location>
</feature>
<feature type="domain" description="Type VI secretion system IcmF C-terminal" evidence="2">
    <location>
        <begin position="1096"/>
        <end position="1200"/>
    </location>
</feature>
<sequence>MGNIWSNLQRYGWRLLRWGRQGAPLLQLLLVALALAAIWWLGPKWIWGTYRPLGSLTARALATVVLLVLPLLMWALRLRKRTQRLEAERQQVEDRKVDPCLRYVQAQERDLDHSLATLQANLKSRQALYQLPWYLVLGQENSGKTSFVNRSGQTFSLTGEMKAGSRRMQEDPDKIYAIDWWMGDQAVLIDPPGELISQPRIAQAADVDQAESESPSVLPARLARHRALPEDLHARLWDSFVGWLGRNRSRRPLNGVVLMVSLETLAHQTVSDRKALAALLRARLAELSRQLGTRPPLYVVLSKFDLLEGFETLFARLPRSIREDIFGFSFTLDSVQRYDAWLDELGTHYDTFLRRLNEQVFDALADVSELVQREALYSLTRQLSGLRSVLLDFLADVLGSDRYVTPALPRGVFFSSVYQQGVLNNAFIATASQTYSLRKPVNVMQPSGRALVYFTQHLFQRVVYPESGLAGDNPKVIADKKHALALRFGVASLGSVLVIGAWYHYYALNRDKALAVLERSRAFSAHAIDGALDPTGRNLLQPLNQIASAVAVYGDYRDAWPIVADLGLYQGRTIGPKVDQAYLALLSQRFLPALASGVMQQLDAPGADSDTQLAALRVYRMIEDRPNRRPPVVENWMTTQWQAAFPGENGVQRALLSHLDYAMKYADARLPQYQERMSAVQRELRAIPLPQRVYMTMRRQAGTSLRAPLDLRNEIGPAYDIVYEPESAVSAQGANPPANGRIDALLTAKGYRAYFAPHSQDLTELAMIDQWALGERRDIDYSDADKRALADRIRALYSRDYIDTWQRNLNHIAVRNFQDIGQAVTILGSVTSPAAPLRRLVETVRDNSELGNKPINGAGTDASGSQVKAAALPAKMDLPAGTVDEPLPVITIARAFAPMSQLLDAKSGRAAYLDETMQSIGAVQDTVRTVHDSPDRGKAALDIVLDRFALKGPDPIANLQRIASGLPEPLNHQVGKLANESSRVLLVEALRELEKRWDTDVYRFYREHLANRYPFNPASREEVSLDDFATFFGPQGKLQQFRDKYLNLFIQDNLEALYSEHLGGYLVRNDVLTQLKAADKISDAFFNNRGQLGVQFYIEPLGLAANKRSSALSVEGQLITYNHGPTTSTALIWPNTLAPSNESRMTLVNASGSSSGLIYRGPWSLYRLLSQARLNGATSTSVDLSFAAPDGGMRYRISTEKANNPFTQPLFKGFVLPRMLLQDERRVATPVGRQATVEFKLDMRQESVPLLSSGQRSSTPPGAPSS</sequence>
<keyword evidence="1" id="KW-1133">Transmembrane helix</keyword>
<evidence type="ECO:0000259" key="4">
    <source>
        <dbReference type="Pfam" id="PF14331"/>
    </source>
</evidence>
<protein>
    <submittedName>
        <fullName evidence="5">Type VI secretion protein VasK</fullName>
    </submittedName>
</protein>
<feature type="domain" description="IcmF-related" evidence="3">
    <location>
        <begin position="540"/>
        <end position="848"/>
    </location>
</feature>
<dbReference type="InterPro" id="IPR053156">
    <property type="entry name" value="T6SS_TssM-like"/>
</dbReference>
<name>A0A228HMB3_9BURK</name>
<evidence type="ECO:0000256" key="1">
    <source>
        <dbReference type="SAM" id="Phobius"/>
    </source>
</evidence>
<dbReference type="RefSeq" id="WP_089454729.1">
    <property type="nucleotide sequence ID" value="NZ_NKFA01000046.1"/>
</dbReference>
<organism evidence="5 6">
    <name type="scientific">Burkholderia aenigmatica</name>
    <dbReference type="NCBI Taxonomy" id="2015348"/>
    <lineage>
        <taxon>Bacteria</taxon>
        <taxon>Pseudomonadati</taxon>
        <taxon>Pseudomonadota</taxon>
        <taxon>Betaproteobacteria</taxon>
        <taxon>Burkholderiales</taxon>
        <taxon>Burkholderiaceae</taxon>
        <taxon>Burkholderia</taxon>
        <taxon>Burkholderia cepacia complex</taxon>
    </lineage>
</organism>
<dbReference type="InterPro" id="IPR017731">
    <property type="entry name" value="TssM1-like"/>
</dbReference>
<dbReference type="Pfam" id="PF06761">
    <property type="entry name" value="IcmF-related"/>
    <property type="match status" value="1"/>
</dbReference>
<dbReference type="SUPFAM" id="SSF52540">
    <property type="entry name" value="P-loop containing nucleoside triphosphate hydrolases"/>
    <property type="match status" value="1"/>
</dbReference>
<dbReference type="Proteomes" id="UP000214600">
    <property type="component" value="Unassembled WGS sequence"/>
</dbReference>
<dbReference type="OrthoDB" id="9758229at2"/>
<feature type="transmembrane region" description="Helical" evidence="1">
    <location>
        <begin position="484"/>
        <end position="505"/>
    </location>
</feature>
<evidence type="ECO:0000313" key="5">
    <source>
        <dbReference type="EMBL" id="OXI31032.1"/>
    </source>
</evidence>
<dbReference type="InterPro" id="IPR027417">
    <property type="entry name" value="P-loop_NTPase"/>
</dbReference>
<evidence type="ECO:0000259" key="3">
    <source>
        <dbReference type="Pfam" id="PF06761"/>
    </source>
</evidence>
<proteinExistence type="predicted"/>
<evidence type="ECO:0000313" key="6">
    <source>
        <dbReference type="Proteomes" id="UP000214600"/>
    </source>
</evidence>
<keyword evidence="1" id="KW-0812">Transmembrane</keyword>
<keyword evidence="1" id="KW-0472">Membrane</keyword>